<gene>
    <name evidence="8" type="ORF">L1049_011564</name>
</gene>
<evidence type="ECO:0000256" key="4">
    <source>
        <dbReference type="ARBA" id="ARBA00022989"/>
    </source>
</evidence>
<comment type="similarity">
    <text evidence="2">Belongs to the steroid 5-alpha reductase family.</text>
</comment>
<evidence type="ECO:0000313" key="8">
    <source>
        <dbReference type="EMBL" id="KAK9283325.1"/>
    </source>
</evidence>
<keyword evidence="4 6" id="KW-1133">Transmembrane helix</keyword>
<evidence type="ECO:0000256" key="3">
    <source>
        <dbReference type="ARBA" id="ARBA00022692"/>
    </source>
</evidence>
<keyword evidence="9" id="KW-1185">Reference proteome</keyword>
<dbReference type="AlphaFoldDB" id="A0AAP0RYH5"/>
<evidence type="ECO:0000256" key="5">
    <source>
        <dbReference type="ARBA" id="ARBA00023136"/>
    </source>
</evidence>
<comment type="subcellular location">
    <subcellularLocation>
        <location evidence="1">Membrane</location>
        <topology evidence="1">Multi-pass membrane protein</topology>
    </subcellularLocation>
</comment>
<feature type="transmembrane region" description="Helical" evidence="6">
    <location>
        <begin position="303"/>
        <end position="323"/>
    </location>
</feature>
<accession>A0AAP0RYH5</accession>
<keyword evidence="3 6" id="KW-0812">Transmembrane</keyword>
<name>A0AAP0RYH5_LIQFO</name>
<protein>
    <recommendedName>
        <fullName evidence="7">3-oxo-5-alpha-steroid 4-dehydrogenase C-terminal domain-containing protein</fullName>
    </recommendedName>
</protein>
<feature type="transmembrane region" description="Helical" evidence="6">
    <location>
        <begin position="238"/>
        <end position="256"/>
    </location>
</feature>
<dbReference type="PANTHER" id="PTHR10556:SF35">
    <property type="entry name" value="3-OXO-5-ALPHA-STEROID 4-DEHYDROGENASE FAMILY PROTEIN"/>
    <property type="match status" value="1"/>
</dbReference>
<dbReference type="FunFam" id="1.20.120.1630:FF:000017">
    <property type="entry name" value="3-oxo-5-alpha-steroid 4-dehydrogenase family protein"/>
    <property type="match status" value="1"/>
</dbReference>
<evidence type="ECO:0000256" key="6">
    <source>
        <dbReference type="SAM" id="Phobius"/>
    </source>
</evidence>
<dbReference type="Gene3D" id="1.20.120.1630">
    <property type="match status" value="1"/>
</dbReference>
<keyword evidence="5 6" id="KW-0472">Membrane</keyword>
<evidence type="ECO:0000256" key="1">
    <source>
        <dbReference type="ARBA" id="ARBA00004141"/>
    </source>
</evidence>
<dbReference type="GO" id="GO:0016020">
    <property type="term" value="C:membrane"/>
    <property type="evidence" value="ECO:0007669"/>
    <property type="project" value="UniProtKB-SubCell"/>
</dbReference>
<dbReference type="Pfam" id="PF02544">
    <property type="entry name" value="Steroid_dh"/>
    <property type="match status" value="1"/>
</dbReference>
<sequence length="347" mass="39276">MVAAKHDWGKRTAVRPKALIGVDLDEHSGSAGRCREEAHSRWVFVGLDGGLRFVELVMGFEEKRGVDLWVDRRQSLMTSSIRFTSTATGIESLAEERDAGRRRVVGLEVGTNQVFQKSEERTFSIPNSGNSNSNKPTSKQVKLSGRTGMLILYTPSFVAAAASFCLFPHGCFRFMLLNSALTIHFFKRIFEVLFVHKYSSSMVLDTVILISPSYFATTANMIYAQRLAPQFPEPLIDLKYPGTALFLVGIFGNFYHHYLLSKLRGKDDKGYKIPRGGFFNLVMCPHYLFEILVFFGLSFISQTLYSFSVAISSALYLMGRSYATRKWYLSKFENFPEEVKALIPYVF</sequence>
<dbReference type="GO" id="GO:0016627">
    <property type="term" value="F:oxidoreductase activity, acting on the CH-CH group of donors"/>
    <property type="evidence" value="ECO:0007669"/>
    <property type="project" value="InterPro"/>
</dbReference>
<dbReference type="PANTHER" id="PTHR10556">
    <property type="entry name" value="3-OXO-5-ALPHA-STEROID 4-DEHYDROGENASE"/>
    <property type="match status" value="1"/>
</dbReference>
<evidence type="ECO:0000259" key="7">
    <source>
        <dbReference type="Pfam" id="PF02544"/>
    </source>
</evidence>
<evidence type="ECO:0000313" key="9">
    <source>
        <dbReference type="Proteomes" id="UP001415857"/>
    </source>
</evidence>
<organism evidence="8 9">
    <name type="scientific">Liquidambar formosana</name>
    <name type="common">Formosan gum</name>
    <dbReference type="NCBI Taxonomy" id="63359"/>
    <lineage>
        <taxon>Eukaryota</taxon>
        <taxon>Viridiplantae</taxon>
        <taxon>Streptophyta</taxon>
        <taxon>Embryophyta</taxon>
        <taxon>Tracheophyta</taxon>
        <taxon>Spermatophyta</taxon>
        <taxon>Magnoliopsida</taxon>
        <taxon>eudicotyledons</taxon>
        <taxon>Gunneridae</taxon>
        <taxon>Pentapetalae</taxon>
        <taxon>Saxifragales</taxon>
        <taxon>Altingiaceae</taxon>
        <taxon>Liquidambar</taxon>
    </lineage>
</organism>
<dbReference type="InterPro" id="IPR001104">
    <property type="entry name" value="3-oxo-5_a-steroid_4-DH_C"/>
</dbReference>
<feature type="transmembrane region" description="Helical" evidence="6">
    <location>
        <begin position="150"/>
        <end position="169"/>
    </location>
</feature>
<feature type="transmembrane region" description="Helical" evidence="6">
    <location>
        <begin position="277"/>
        <end position="297"/>
    </location>
</feature>
<feature type="domain" description="3-oxo-5-alpha-steroid 4-dehydrogenase C-terminal" evidence="7">
    <location>
        <begin position="239"/>
        <end position="347"/>
    </location>
</feature>
<dbReference type="EMBL" id="JBBPBK010000006">
    <property type="protein sequence ID" value="KAK9283325.1"/>
    <property type="molecule type" value="Genomic_DNA"/>
</dbReference>
<reference evidence="8 9" key="1">
    <citation type="journal article" date="2024" name="Plant J.">
        <title>Genome sequences and population genomics reveal climatic adaptation and genomic divergence between two closely related sweetgum species.</title>
        <authorList>
            <person name="Xu W.Q."/>
            <person name="Ren C.Q."/>
            <person name="Zhang X.Y."/>
            <person name="Comes H.P."/>
            <person name="Liu X.H."/>
            <person name="Li Y.G."/>
            <person name="Kettle C.J."/>
            <person name="Jalonen R."/>
            <person name="Gaisberger H."/>
            <person name="Ma Y.Z."/>
            <person name="Qiu Y.X."/>
        </authorList>
    </citation>
    <scope>NUCLEOTIDE SEQUENCE [LARGE SCALE GENOMIC DNA]</scope>
    <source>
        <strain evidence="8">Hangzhou</strain>
    </source>
</reference>
<dbReference type="GO" id="GO:0006629">
    <property type="term" value="P:lipid metabolic process"/>
    <property type="evidence" value="ECO:0007669"/>
    <property type="project" value="InterPro"/>
</dbReference>
<comment type="caution">
    <text evidence="8">The sequence shown here is derived from an EMBL/GenBank/DDBJ whole genome shotgun (WGS) entry which is preliminary data.</text>
</comment>
<dbReference type="InterPro" id="IPR039357">
    <property type="entry name" value="SRD5A/TECR"/>
</dbReference>
<evidence type="ECO:0000256" key="2">
    <source>
        <dbReference type="ARBA" id="ARBA00007742"/>
    </source>
</evidence>
<dbReference type="PROSITE" id="PS50244">
    <property type="entry name" value="S5A_REDUCTASE"/>
    <property type="match status" value="1"/>
</dbReference>
<dbReference type="Proteomes" id="UP001415857">
    <property type="component" value="Unassembled WGS sequence"/>
</dbReference>
<proteinExistence type="inferred from homology"/>